<reference evidence="2 3" key="1">
    <citation type="submission" date="2019-02" db="EMBL/GenBank/DDBJ databases">
        <title>Deep-cultivation of Planctomycetes and their phenomic and genomic characterization uncovers novel biology.</title>
        <authorList>
            <person name="Wiegand S."/>
            <person name="Jogler M."/>
            <person name="Boedeker C."/>
            <person name="Pinto D."/>
            <person name="Vollmers J."/>
            <person name="Rivas-Marin E."/>
            <person name="Kohn T."/>
            <person name="Peeters S.H."/>
            <person name="Heuer A."/>
            <person name="Rast P."/>
            <person name="Oberbeckmann S."/>
            <person name="Bunk B."/>
            <person name="Jeske O."/>
            <person name="Meyerdierks A."/>
            <person name="Storesund J.E."/>
            <person name="Kallscheuer N."/>
            <person name="Luecker S."/>
            <person name="Lage O.M."/>
            <person name="Pohl T."/>
            <person name="Merkel B.J."/>
            <person name="Hornburger P."/>
            <person name="Mueller R.-W."/>
            <person name="Bruemmer F."/>
            <person name="Labrenz M."/>
            <person name="Spormann A.M."/>
            <person name="Op den Camp H."/>
            <person name="Overmann J."/>
            <person name="Amann R."/>
            <person name="Jetten M.S.M."/>
            <person name="Mascher T."/>
            <person name="Medema M.H."/>
            <person name="Devos D.P."/>
            <person name="Kaster A.-K."/>
            <person name="Ovreas L."/>
            <person name="Rohde M."/>
            <person name="Galperin M.Y."/>
            <person name="Jogler C."/>
        </authorList>
    </citation>
    <scope>NUCLEOTIDE SEQUENCE [LARGE SCALE GENOMIC DNA]</scope>
    <source>
        <strain evidence="2 3">V22</strain>
    </source>
</reference>
<organism evidence="2 3">
    <name type="scientific">Calycomorphotria hydatis</name>
    <dbReference type="NCBI Taxonomy" id="2528027"/>
    <lineage>
        <taxon>Bacteria</taxon>
        <taxon>Pseudomonadati</taxon>
        <taxon>Planctomycetota</taxon>
        <taxon>Planctomycetia</taxon>
        <taxon>Planctomycetales</taxon>
        <taxon>Planctomycetaceae</taxon>
        <taxon>Calycomorphotria</taxon>
    </lineage>
</organism>
<dbReference type="PANTHER" id="PTHR34351">
    <property type="entry name" value="SLR1927 PROTEIN-RELATED"/>
    <property type="match status" value="1"/>
</dbReference>
<dbReference type="RefSeq" id="WP_145261590.1">
    <property type="nucleotide sequence ID" value="NZ_CP036316.1"/>
</dbReference>
<keyword evidence="1" id="KW-1133">Transmembrane helix</keyword>
<name>A0A517T7T3_9PLAN</name>
<keyword evidence="3" id="KW-1185">Reference proteome</keyword>
<evidence type="ECO:0000256" key="1">
    <source>
        <dbReference type="SAM" id="Phobius"/>
    </source>
</evidence>
<accession>A0A517T7T3</accession>
<feature type="transmembrane region" description="Helical" evidence="1">
    <location>
        <begin position="60"/>
        <end position="81"/>
    </location>
</feature>
<keyword evidence="1" id="KW-0812">Transmembrane</keyword>
<protein>
    <submittedName>
        <fullName evidence="2">Uncharacterized protein</fullName>
    </submittedName>
</protein>
<dbReference type="OrthoDB" id="9812729at2"/>
<evidence type="ECO:0000313" key="2">
    <source>
        <dbReference type="EMBL" id="QDT64434.1"/>
    </source>
</evidence>
<gene>
    <name evidence="2" type="ORF">V22_16680</name>
</gene>
<dbReference type="PANTHER" id="PTHR34351:SF1">
    <property type="entry name" value="SLR1927 PROTEIN"/>
    <property type="match status" value="1"/>
</dbReference>
<keyword evidence="1" id="KW-0472">Membrane</keyword>
<proteinExistence type="predicted"/>
<dbReference type="Proteomes" id="UP000319976">
    <property type="component" value="Chromosome"/>
</dbReference>
<dbReference type="KEGG" id="chya:V22_16680"/>
<sequence length="426" mass="47566">MNAVHFHHEATHPTPKKRRKRSFSYSLWRQWRDDLTPSGKCIVWSIVLSGLGAVSVQMPIYQIFCGLIVLISLAAICALIMRPKVTMKGDFPLRTTAGAPARGIFHVTNIGKLPAFDVSLGFFDLPKSFYCQRDEYVISRLGPGETVELPVSVTPLQRGYFALPDLRAYSLFPFGLARAGRSGMNVGNLLVLPTFYPVENMQLPAQSRYQPGGVALSSRIGESQEFIGNRDYITGESIHRIDFRAWARTGRPIVREYQEEYFVRVALILDTYVAPGRKAKKSGFPELEAAVSLMAGVADALSGDEFIIDFFAAGGDLYQFRFGRHTAHFDNVLEILSCVEPTRRDPFEEITPPIVEELNQISAVVCVLVHWSESRRKLLRSIQEADCALETYFVGPSKAESAPISAEFDMTHVQTDEPGIPDKLQV</sequence>
<dbReference type="AlphaFoldDB" id="A0A517T7T3"/>
<dbReference type="EMBL" id="CP036316">
    <property type="protein sequence ID" value="QDT64434.1"/>
    <property type="molecule type" value="Genomic_DNA"/>
</dbReference>
<evidence type="ECO:0000313" key="3">
    <source>
        <dbReference type="Proteomes" id="UP000319976"/>
    </source>
</evidence>